<keyword evidence="3" id="KW-1185">Reference proteome</keyword>
<name>A0A8X6HLC1_TRICU</name>
<evidence type="ECO:0000313" key="3">
    <source>
        <dbReference type="Proteomes" id="UP000887116"/>
    </source>
</evidence>
<proteinExistence type="predicted"/>
<comment type="caution">
    <text evidence="2">The sequence shown here is derived from an EMBL/GenBank/DDBJ whole genome shotgun (WGS) entry which is preliminary data.</text>
</comment>
<dbReference type="Proteomes" id="UP000887116">
    <property type="component" value="Unassembled WGS sequence"/>
</dbReference>
<sequence length="195" mass="22515">MSNMRIMILSFLLILLIVSSVHGVEENKAFCNETIMDAMATLRAKTPEMLIEAHRRCMISTEKDFYDIEVQCEKEILILLVKTYTRSWLNFENYYKVTILCPKRHAETVFEHLENNELEDKEPSDASKEFEGKELEKLLAQNPCQKLAELGKSLQVDGLTVSKLLKALGVTQKQGYWGKVRKASNSRKRKENTVR</sequence>
<accession>A0A8X6HLC1</accession>
<protein>
    <submittedName>
        <fullName evidence="2">Uncharacterized protein</fullName>
    </submittedName>
</protein>
<feature type="signal peptide" evidence="1">
    <location>
        <begin position="1"/>
        <end position="23"/>
    </location>
</feature>
<dbReference type="Gene3D" id="1.10.10.10">
    <property type="entry name" value="Winged helix-like DNA-binding domain superfamily/Winged helix DNA-binding domain"/>
    <property type="match status" value="1"/>
</dbReference>
<reference evidence="2" key="1">
    <citation type="submission" date="2020-07" db="EMBL/GenBank/DDBJ databases">
        <title>Multicomponent nature underlies the extraordinary mechanical properties of spider dragline silk.</title>
        <authorList>
            <person name="Kono N."/>
            <person name="Nakamura H."/>
            <person name="Mori M."/>
            <person name="Yoshida Y."/>
            <person name="Ohtoshi R."/>
            <person name="Malay A.D."/>
            <person name="Moran D.A.P."/>
            <person name="Tomita M."/>
            <person name="Numata K."/>
            <person name="Arakawa K."/>
        </authorList>
    </citation>
    <scope>NUCLEOTIDE SEQUENCE</scope>
</reference>
<dbReference type="InterPro" id="IPR036388">
    <property type="entry name" value="WH-like_DNA-bd_sf"/>
</dbReference>
<dbReference type="OrthoDB" id="6431778at2759"/>
<dbReference type="EMBL" id="BMAO01025840">
    <property type="protein sequence ID" value="GFR05299.1"/>
    <property type="molecule type" value="Genomic_DNA"/>
</dbReference>
<evidence type="ECO:0000256" key="1">
    <source>
        <dbReference type="SAM" id="SignalP"/>
    </source>
</evidence>
<dbReference type="AlphaFoldDB" id="A0A8X6HLC1"/>
<gene>
    <name evidence="2" type="ORF">TNCT_54031</name>
</gene>
<evidence type="ECO:0000313" key="2">
    <source>
        <dbReference type="EMBL" id="GFR05299.1"/>
    </source>
</evidence>
<organism evidence="2 3">
    <name type="scientific">Trichonephila clavata</name>
    <name type="common">Joro spider</name>
    <name type="synonym">Nephila clavata</name>
    <dbReference type="NCBI Taxonomy" id="2740835"/>
    <lineage>
        <taxon>Eukaryota</taxon>
        <taxon>Metazoa</taxon>
        <taxon>Ecdysozoa</taxon>
        <taxon>Arthropoda</taxon>
        <taxon>Chelicerata</taxon>
        <taxon>Arachnida</taxon>
        <taxon>Araneae</taxon>
        <taxon>Araneomorphae</taxon>
        <taxon>Entelegynae</taxon>
        <taxon>Araneoidea</taxon>
        <taxon>Nephilidae</taxon>
        <taxon>Trichonephila</taxon>
    </lineage>
</organism>
<keyword evidence="1" id="KW-0732">Signal</keyword>
<feature type="chain" id="PRO_5036488571" evidence="1">
    <location>
        <begin position="24"/>
        <end position="195"/>
    </location>
</feature>